<keyword evidence="3 5" id="KW-0689">Ribosomal protein</keyword>
<dbReference type="InterPro" id="IPR001021">
    <property type="entry name" value="Ribosomal_bL25_long"/>
</dbReference>
<evidence type="ECO:0000256" key="5">
    <source>
        <dbReference type="HAMAP-Rule" id="MF_01334"/>
    </source>
</evidence>
<evidence type="ECO:0000256" key="4">
    <source>
        <dbReference type="ARBA" id="ARBA00023274"/>
    </source>
</evidence>
<evidence type="ECO:0000256" key="6">
    <source>
        <dbReference type="SAM" id="MobiDB-lite"/>
    </source>
</evidence>
<keyword evidence="10" id="KW-1185">Reference proteome</keyword>
<feature type="domain" description="Large ribosomal subunit protein bL25 beta" evidence="8">
    <location>
        <begin position="101"/>
        <end position="183"/>
    </location>
</feature>
<dbReference type="InterPro" id="IPR037121">
    <property type="entry name" value="Ribosomal_bL25_C"/>
</dbReference>
<feature type="domain" description="Large ribosomal subunit protein bL25 L25" evidence="7">
    <location>
        <begin position="5"/>
        <end position="92"/>
    </location>
</feature>
<dbReference type="InterPro" id="IPR029751">
    <property type="entry name" value="Ribosomal_L25_dom"/>
</dbReference>
<evidence type="ECO:0000313" key="9">
    <source>
        <dbReference type="EMBL" id="OYD06367.1"/>
    </source>
</evidence>
<dbReference type="InterPro" id="IPR020930">
    <property type="entry name" value="Ribosomal_uL5_bac-type"/>
</dbReference>
<dbReference type="Gene3D" id="2.170.120.20">
    <property type="entry name" value="Ribosomal protein L25, beta domain"/>
    <property type="match status" value="1"/>
</dbReference>
<dbReference type="Pfam" id="PF14693">
    <property type="entry name" value="Ribosomal_TL5_C"/>
    <property type="match status" value="1"/>
</dbReference>
<dbReference type="InterPro" id="IPR011035">
    <property type="entry name" value="Ribosomal_bL25/Gln-tRNA_synth"/>
</dbReference>
<dbReference type="Proteomes" id="UP000215459">
    <property type="component" value="Unassembled WGS sequence"/>
</dbReference>
<name>A0A235B388_9BACL</name>
<dbReference type="AlphaFoldDB" id="A0A235B388"/>
<dbReference type="Pfam" id="PF01386">
    <property type="entry name" value="Ribosomal_L25p"/>
    <property type="match status" value="1"/>
</dbReference>
<evidence type="ECO:0000313" key="10">
    <source>
        <dbReference type="Proteomes" id="UP000215459"/>
    </source>
</evidence>
<accession>A0A235B388</accession>
<dbReference type="GO" id="GO:0006412">
    <property type="term" value="P:translation"/>
    <property type="evidence" value="ECO:0007669"/>
    <property type="project" value="UniProtKB-UniRule"/>
</dbReference>
<keyword evidence="2 5" id="KW-0694">RNA-binding</keyword>
<keyword evidence="1 5" id="KW-0699">rRNA-binding</keyword>
<keyword evidence="4 5" id="KW-0687">Ribonucleoprotein</keyword>
<dbReference type="RefSeq" id="WP_094265768.1">
    <property type="nucleotide sequence ID" value="NZ_NOWF01000013.1"/>
</dbReference>
<evidence type="ECO:0000256" key="1">
    <source>
        <dbReference type="ARBA" id="ARBA00022730"/>
    </source>
</evidence>
<evidence type="ECO:0000259" key="7">
    <source>
        <dbReference type="Pfam" id="PF01386"/>
    </source>
</evidence>
<dbReference type="CDD" id="cd00495">
    <property type="entry name" value="Ribosomal_L25_TL5_CTC"/>
    <property type="match status" value="1"/>
</dbReference>
<evidence type="ECO:0000256" key="3">
    <source>
        <dbReference type="ARBA" id="ARBA00022980"/>
    </source>
</evidence>
<organism evidence="9 10">
    <name type="scientific">Paludifilum halophilum</name>
    <dbReference type="NCBI Taxonomy" id="1642702"/>
    <lineage>
        <taxon>Bacteria</taxon>
        <taxon>Bacillati</taxon>
        <taxon>Bacillota</taxon>
        <taxon>Bacilli</taxon>
        <taxon>Bacillales</taxon>
        <taxon>Thermoactinomycetaceae</taxon>
        <taxon>Paludifilum</taxon>
    </lineage>
</organism>
<dbReference type="Gene3D" id="2.40.240.10">
    <property type="entry name" value="Ribosomal Protein L25, Chain P"/>
    <property type="match status" value="1"/>
</dbReference>
<dbReference type="InterPro" id="IPR020057">
    <property type="entry name" value="Ribosomal_bL25_b-dom"/>
</dbReference>
<evidence type="ECO:0000259" key="8">
    <source>
        <dbReference type="Pfam" id="PF14693"/>
    </source>
</evidence>
<dbReference type="GO" id="GO:0003735">
    <property type="term" value="F:structural constituent of ribosome"/>
    <property type="evidence" value="ECO:0007669"/>
    <property type="project" value="InterPro"/>
</dbReference>
<proteinExistence type="inferred from homology"/>
<feature type="region of interest" description="Disordered" evidence="6">
    <location>
        <begin position="179"/>
        <end position="209"/>
    </location>
</feature>
<dbReference type="PANTHER" id="PTHR33284">
    <property type="entry name" value="RIBOSOMAL PROTEIN L25/GLN-TRNA SYNTHETASE, ANTI-CODON-BINDING DOMAIN-CONTAINING PROTEIN"/>
    <property type="match status" value="1"/>
</dbReference>
<dbReference type="HAMAP" id="MF_01334">
    <property type="entry name" value="Ribosomal_bL25_CTC"/>
    <property type="match status" value="1"/>
</dbReference>
<dbReference type="EMBL" id="NOWF01000013">
    <property type="protein sequence ID" value="OYD06367.1"/>
    <property type="molecule type" value="Genomic_DNA"/>
</dbReference>
<dbReference type="InterPro" id="IPR020056">
    <property type="entry name" value="Rbsml_bL25/Gln-tRNA_synth_N"/>
</dbReference>
<dbReference type="GO" id="GO:0022625">
    <property type="term" value="C:cytosolic large ribosomal subunit"/>
    <property type="evidence" value="ECO:0007669"/>
    <property type="project" value="TreeGrafter"/>
</dbReference>
<dbReference type="NCBIfam" id="TIGR00731">
    <property type="entry name" value="bL25_bact_ctc"/>
    <property type="match status" value="1"/>
</dbReference>
<sequence length="209" mass="23096">MSYKLTVQRRESRPRSIVTRLRREGRIPGVVYGKGIDNELVHLDGPEFLRLLQSEGATSVINLTFPDGKTHPVMIREVQQDRIKDRIVHVDFQEVNMNEPVDTEAAIELEGEPKGVKEGGILQQQIRTVPIRCLPNRIPDQLTVDVSGLEIGESVEAGQLNFPEGVELLTEEGEVVASVLPPQTGQEKEADELAENASEAAKAEQEGAE</sequence>
<reference evidence="9 10" key="1">
    <citation type="submission" date="2017-07" db="EMBL/GenBank/DDBJ databases">
        <title>The genome sequence of Paludifilum halophilum highlights mechanisms for microbial adaptation to high salt environemnts.</title>
        <authorList>
            <person name="Belbahri L."/>
        </authorList>
    </citation>
    <scope>NUCLEOTIDE SEQUENCE [LARGE SCALE GENOMIC DNA]</scope>
    <source>
        <strain evidence="9 10">DSM 102817</strain>
    </source>
</reference>
<dbReference type="GO" id="GO:0008097">
    <property type="term" value="F:5S rRNA binding"/>
    <property type="evidence" value="ECO:0007669"/>
    <property type="project" value="InterPro"/>
</dbReference>
<dbReference type="NCBIfam" id="NF004133">
    <property type="entry name" value="PRK05618.2-4"/>
    <property type="match status" value="1"/>
</dbReference>
<dbReference type="SUPFAM" id="SSF50715">
    <property type="entry name" value="Ribosomal protein L25-like"/>
    <property type="match status" value="1"/>
</dbReference>
<dbReference type="OrthoDB" id="9790002at2"/>
<comment type="similarity">
    <text evidence="5">Belongs to the bacterial ribosomal protein bL25 family. CTC subfamily.</text>
</comment>
<comment type="subunit">
    <text evidence="5">Part of the 50S ribosomal subunit; part of the 5S rRNA/L5/L18/L25 subcomplex. Contacts the 5S rRNA. Binds to the 5S rRNA independently of L5 and L18.</text>
</comment>
<evidence type="ECO:0000256" key="2">
    <source>
        <dbReference type="ARBA" id="ARBA00022884"/>
    </source>
</evidence>
<comment type="caution">
    <text evidence="9">The sequence shown here is derived from an EMBL/GenBank/DDBJ whole genome shotgun (WGS) entry which is preliminary data.</text>
</comment>
<comment type="function">
    <text evidence="5">This is one of the proteins that binds to the 5S RNA in the ribosome where it forms part of the central protuberance.</text>
</comment>
<gene>
    <name evidence="5" type="primary">rplY</name>
    <name evidence="5" type="synonym">ctc</name>
    <name evidence="9" type="ORF">CHM34_16795</name>
</gene>
<dbReference type="PANTHER" id="PTHR33284:SF1">
    <property type="entry name" value="RIBOSOMAL PROTEIN L25_GLN-TRNA SYNTHETASE, ANTI-CODON-BINDING DOMAIN-CONTAINING PROTEIN"/>
    <property type="match status" value="1"/>
</dbReference>
<protein>
    <recommendedName>
        <fullName evidence="5">Large ribosomal subunit protein bL25</fullName>
    </recommendedName>
    <alternativeName>
        <fullName evidence="5">General stress protein CTC</fullName>
    </alternativeName>
</protein>